<dbReference type="Gene3D" id="1.10.287.1060">
    <property type="entry name" value="ESAT-6-like"/>
    <property type="match status" value="1"/>
</dbReference>
<dbReference type="InterPro" id="IPR036689">
    <property type="entry name" value="ESAT-6-like_sf"/>
</dbReference>
<proteinExistence type="inferred from homology"/>
<dbReference type="InterPro" id="IPR010310">
    <property type="entry name" value="T7SS_ESAT-6-like"/>
</dbReference>
<evidence type="ECO:0000256" key="1">
    <source>
        <dbReference type="RuleBase" id="RU362001"/>
    </source>
</evidence>
<evidence type="ECO:0000313" key="2">
    <source>
        <dbReference type="EMBL" id="SDS72163.1"/>
    </source>
</evidence>
<comment type="similarity">
    <text evidence="1">Belongs to the WXG100 family.</text>
</comment>
<dbReference type="AlphaFoldDB" id="A0A1H1UI95"/>
<name>A0A1H1UI95_9MICO</name>
<dbReference type="RefSeq" id="WP_060923472.1">
    <property type="nucleotide sequence ID" value="NZ_CBDRLI010000011.1"/>
</dbReference>
<dbReference type="NCBIfam" id="TIGR03930">
    <property type="entry name" value="WXG100_ESAT6"/>
    <property type="match status" value="1"/>
</dbReference>
<gene>
    <name evidence="2" type="ORF">SAMN04489809_2509</name>
</gene>
<evidence type="ECO:0000313" key="3">
    <source>
        <dbReference type="Proteomes" id="UP000182126"/>
    </source>
</evidence>
<dbReference type="EMBL" id="LT629770">
    <property type="protein sequence ID" value="SDS72163.1"/>
    <property type="molecule type" value="Genomic_DNA"/>
</dbReference>
<accession>A0A1H1UI95</accession>
<reference evidence="2 3" key="1">
    <citation type="submission" date="2016-10" db="EMBL/GenBank/DDBJ databases">
        <authorList>
            <person name="de Groot N.N."/>
        </authorList>
    </citation>
    <scope>NUCLEOTIDE SEQUENCE [LARGE SCALE GENOMIC DNA]</scope>
    <source>
        <strain evidence="2 3">DSM 15019</strain>
    </source>
</reference>
<dbReference type="Proteomes" id="UP000182126">
    <property type="component" value="Chromosome I"/>
</dbReference>
<sequence length="96" mass="9910">MATIEVNPSRLAAAARSIGDASANIDAALEQLVGIAGVLRDSWSGEAQSAFDSAHGRFDLSMRERSALVDAIATTLDDLATSYSETDLAGQRALGG</sequence>
<organism evidence="2 3">
    <name type="scientific">Microbacterium paraoxydans</name>
    <dbReference type="NCBI Taxonomy" id="199592"/>
    <lineage>
        <taxon>Bacteria</taxon>
        <taxon>Bacillati</taxon>
        <taxon>Actinomycetota</taxon>
        <taxon>Actinomycetes</taxon>
        <taxon>Micrococcales</taxon>
        <taxon>Microbacteriaceae</taxon>
        <taxon>Microbacterium</taxon>
    </lineage>
</organism>
<dbReference type="Pfam" id="PF06013">
    <property type="entry name" value="WXG100"/>
    <property type="match status" value="1"/>
</dbReference>
<protein>
    <recommendedName>
        <fullName evidence="1">ESAT-6-like protein</fullName>
    </recommendedName>
</protein>
<dbReference type="GeneID" id="36301564"/>
<dbReference type="SUPFAM" id="SSF140453">
    <property type="entry name" value="EsxAB dimer-like"/>
    <property type="match status" value="1"/>
</dbReference>